<feature type="transmembrane region" description="Helical" evidence="6">
    <location>
        <begin position="396"/>
        <end position="415"/>
    </location>
</feature>
<accession>A0A084GEN5</accession>
<keyword evidence="9" id="KW-1185">Reference proteome</keyword>
<dbReference type="PANTHER" id="PTHR42718">
    <property type="entry name" value="MAJOR FACILITATOR SUPERFAMILY MULTIDRUG TRANSPORTER MFSC"/>
    <property type="match status" value="1"/>
</dbReference>
<dbReference type="InterPro" id="IPR011701">
    <property type="entry name" value="MFS"/>
</dbReference>
<comment type="caution">
    <text evidence="8">The sequence shown here is derived from an EMBL/GenBank/DDBJ whole genome shotgun (WGS) entry which is preliminary data.</text>
</comment>
<proteinExistence type="predicted"/>
<dbReference type="VEuPathDB" id="FungiDB:SAPIO_CDS1607"/>
<evidence type="ECO:0000256" key="4">
    <source>
        <dbReference type="ARBA" id="ARBA00023136"/>
    </source>
</evidence>
<feature type="transmembrane region" description="Helical" evidence="6">
    <location>
        <begin position="331"/>
        <end position="356"/>
    </location>
</feature>
<organism evidence="8 9">
    <name type="scientific">Pseudallescheria apiosperma</name>
    <name type="common">Scedosporium apiospermum</name>
    <dbReference type="NCBI Taxonomy" id="563466"/>
    <lineage>
        <taxon>Eukaryota</taxon>
        <taxon>Fungi</taxon>
        <taxon>Dikarya</taxon>
        <taxon>Ascomycota</taxon>
        <taxon>Pezizomycotina</taxon>
        <taxon>Sordariomycetes</taxon>
        <taxon>Hypocreomycetidae</taxon>
        <taxon>Microascales</taxon>
        <taxon>Microascaceae</taxon>
        <taxon>Scedosporium</taxon>
    </lineage>
</organism>
<dbReference type="RefSeq" id="XP_016645596.1">
    <property type="nucleotide sequence ID" value="XM_016784839.1"/>
</dbReference>
<dbReference type="InterPro" id="IPR020846">
    <property type="entry name" value="MFS_dom"/>
</dbReference>
<dbReference type="OMA" id="MRYRETH"/>
<feature type="transmembrane region" description="Helical" evidence="6">
    <location>
        <begin position="427"/>
        <end position="448"/>
    </location>
</feature>
<feature type="transmembrane region" description="Helical" evidence="6">
    <location>
        <begin position="98"/>
        <end position="121"/>
    </location>
</feature>
<dbReference type="EMBL" id="JOWA01000066">
    <property type="protein sequence ID" value="KEZ45797.1"/>
    <property type="molecule type" value="Genomic_DNA"/>
</dbReference>
<sequence length="535" mass="57268">MTRTQTETLVLEPIAYPSLETISQLSAPRHEVPSSSSSDAANDDNDVTSLVARRARRLRKSLVTFLLSGVNFANSSGNGLVIIALPRMTRELNLPPTLAFWPASVSGLATASTLLLAGAVADVLGPKAVNLLGCITNGAFMIGCGFVQKGEDFVVLRALAGVGLAMHLSSSVSLVTKTIPQGRGRNISFACLGLSQPLGFSFGLVVGGTLVDTIGWRAGWYLYGAITLLLATMGFWVLPQTGVTSLHNAIHDMKTKVDWVSAGLASAFMAMLSYFLATLSTDIYRIKQANTLVFLFLGLLALPLFIIWVHRQVRLGKPALIPNSFWRNSSFSSICATIAMSLAVLNALELFASLYFQEIQQLSALQAAIRILPSLVVGTVLCFTTGLFVHKIPANWIVVTTSVLTAGAPLLMAVIQPHWPYWSNAFVSQLLMPISGDVIFTVGLIIITDVFPEDKQAVAGAVFNTTSQFGQAFGLAILQVVSTLVAKDHDGMSHVNALMEGYRASFWTMFALMVTCAVVGGLGLRKVGKVGLKQD</sequence>
<evidence type="ECO:0000256" key="6">
    <source>
        <dbReference type="SAM" id="Phobius"/>
    </source>
</evidence>
<name>A0A084GEN5_PSEDA</name>
<feature type="transmembrane region" description="Helical" evidence="6">
    <location>
        <begin position="128"/>
        <end position="148"/>
    </location>
</feature>
<dbReference type="PROSITE" id="PS50850">
    <property type="entry name" value="MFS"/>
    <property type="match status" value="1"/>
</dbReference>
<dbReference type="GeneID" id="27720679"/>
<keyword evidence="2 6" id="KW-0812">Transmembrane</keyword>
<dbReference type="GO" id="GO:0016020">
    <property type="term" value="C:membrane"/>
    <property type="evidence" value="ECO:0007669"/>
    <property type="project" value="UniProtKB-SubCell"/>
</dbReference>
<dbReference type="HOGENOM" id="CLU_000960_27_5_1"/>
<dbReference type="KEGG" id="sapo:SAPIO_CDS1607"/>
<gene>
    <name evidence="8" type="ORF">SAPIO_CDS1607</name>
</gene>
<evidence type="ECO:0000313" key="8">
    <source>
        <dbReference type="EMBL" id="KEZ45797.1"/>
    </source>
</evidence>
<dbReference type="GO" id="GO:0022857">
    <property type="term" value="F:transmembrane transporter activity"/>
    <property type="evidence" value="ECO:0007669"/>
    <property type="project" value="InterPro"/>
</dbReference>
<dbReference type="Pfam" id="PF07690">
    <property type="entry name" value="MFS_1"/>
    <property type="match status" value="1"/>
</dbReference>
<feature type="transmembrane region" description="Helical" evidence="6">
    <location>
        <begin position="469"/>
        <end position="486"/>
    </location>
</feature>
<dbReference type="PANTHER" id="PTHR42718:SF27">
    <property type="entry name" value="TRANSPORTER, PUTATIVE-RELATED"/>
    <property type="match status" value="1"/>
</dbReference>
<protein>
    <recommendedName>
        <fullName evidence="7">Major facilitator superfamily (MFS) profile domain-containing protein</fullName>
    </recommendedName>
</protein>
<feature type="region of interest" description="Disordered" evidence="5">
    <location>
        <begin position="26"/>
        <end position="45"/>
    </location>
</feature>
<dbReference type="OrthoDB" id="2130629at2759"/>
<evidence type="ECO:0000256" key="2">
    <source>
        <dbReference type="ARBA" id="ARBA00022692"/>
    </source>
</evidence>
<dbReference type="AlphaFoldDB" id="A0A084GEN5"/>
<comment type="subcellular location">
    <subcellularLocation>
        <location evidence="1">Membrane</location>
        <topology evidence="1">Multi-pass membrane protein</topology>
    </subcellularLocation>
</comment>
<feature type="transmembrane region" description="Helical" evidence="6">
    <location>
        <begin position="62"/>
        <end position="86"/>
    </location>
</feature>
<feature type="transmembrane region" description="Helical" evidence="6">
    <location>
        <begin position="187"/>
        <end position="208"/>
    </location>
</feature>
<feature type="transmembrane region" description="Helical" evidence="6">
    <location>
        <begin position="368"/>
        <end position="389"/>
    </location>
</feature>
<feature type="transmembrane region" description="Helical" evidence="6">
    <location>
        <begin position="289"/>
        <end position="310"/>
    </location>
</feature>
<evidence type="ECO:0000256" key="1">
    <source>
        <dbReference type="ARBA" id="ARBA00004141"/>
    </source>
</evidence>
<keyword evidence="4 6" id="KW-0472">Membrane</keyword>
<dbReference type="Proteomes" id="UP000028545">
    <property type="component" value="Unassembled WGS sequence"/>
</dbReference>
<dbReference type="SUPFAM" id="SSF103473">
    <property type="entry name" value="MFS general substrate transporter"/>
    <property type="match status" value="2"/>
</dbReference>
<evidence type="ECO:0000259" key="7">
    <source>
        <dbReference type="PROSITE" id="PS50850"/>
    </source>
</evidence>
<evidence type="ECO:0000256" key="5">
    <source>
        <dbReference type="SAM" id="MobiDB-lite"/>
    </source>
</evidence>
<feature type="domain" description="Major facilitator superfamily (MFS) profile" evidence="7">
    <location>
        <begin position="63"/>
        <end position="528"/>
    </location>
</feature>
<feature type="transmembrane region" description="Helical" evidence="6">
    <location>
        <begin position="506"/>
        <end position="524"/>
    </location>
</feature>
<evidence type="ECO:0000313" key="9">
    <source>
        <dbReference type="Proteomes" id="UP000028545"/>
    </source>
</evidence>
<evidence type="ECO:0000256" key="3">
    <source>
        <dbReference type="ARBA" id="ARBA00022989"/>
    </source>
</evidence>
<feature type="transmembrane region" description="Helical" evidence="6">
    <location>
        <begin position="220"/>
        <end position="238"/>
    </location>
</feature>
<reference evidence="8 9" key="1">
    <citation type="journal article" date="2014" name="Genome Announc.">
        <title>Draft genome sequence of the pathogenic fungus Scedosporium apiospermum.</title>
        <authorList>
            <person name="Vandeputte P."/>
            <person name="Ghamrawi S."/>
            <person name="Rechenmann M."/>
            <person name="Iltis A."/>
            <person name="Giraud S."/>
            <person name="Fleury M."/>
            <person name="Thornton C."/>
            <person name="Delhaes L."/>
            <person name="Meyer W."/>
            <person name="Papon N."/>
            <person name="Bouchara J.P."/>
        </authorList>
    </citation>
    <scope>NUCLEOTIDE SEQUENCE [LARGE SCALE GENOMIC DNA]</scope>
    <source>
        <strain evidence="8 9">IHEM 14462</strain>
    </source>
</reference>
<dbReference type="InterPro" id="IPR036259">
    <property type="entry name" value="MFS_trans_sf"/>
</dbReference>
<feature type="transmembrane region" description="Helical" evidence="6">
    <location>
        <begin position="154"/>
        <end position="175"/>
    </location>
</feature>
<keyword evidence="3 6" id="KW-1133">Transmembrane helix</keyword>
<feature type="transmembrane region" description="Helical" evidence="6">
    <location>
        <begin position="259"/>
        <end position="277"/>
    </location>
</feature>
<dbReference type="Gene3D" id="1.20.1250.20">
    <property type="entry name" value="MFS general substrate transporter like domains"/>
    <property type="match status" value="2"/>
</dbReference>